<evidence type="ECO:0000313" key="2">
    <source>
        <dbReference type="Proteomes" id="UP001234178"/>
    </source>
</evidence>
<gene>
    <name evidence="1" type="ORF">OUZ56_017283</name>
</gene>
<name>A0ABR0ASS5_9CRUS</name>
<keyword evidence="2" id="KW-1185">Reference proteome</keyword>
<accession>A0ABR0ASS5</accession>
<dbReference type="EMBL" id="JAOYFB010000038">
    <property type="protein sequence ID" value="KAK4028105.1"/>
    <property type="molecule type" value="Genomic_DNA"/>
</dbReference>
<organism evidence="1 2">
    <name type="scientific">Daphnia magna</name>
    <dbReference type="NCBI Taxonomy" id="35525"/>
    <lineage>
        <taxon>Eukaryota</taxon>
        <taxon>Metazoa</taxon>
        <taxon>Ecdysozoa</taxon>
        <taxon>Arthropoda</taxon>
        <taxon>Crustacea</taxon>
        <taxon>Branchiopoda</taxon>
        <taxon>Diplostraca</taxon>
        <taxon>Cladocera</taxon>
        <taxon>Anomopoda</taxon>
        <taxon>Daphniidae</taxon>
        <taxon>Daphnia</taxon>
    </lineage>
</organism>
<sequence>MLFLIKPYFGRRRRQGLKYVCTMLLAHGFYGYPVVQVQNVVSFASMAIRVVRLCSSCAYLDCESVTTAPCNRLAKVLRLAASWLFKG</sequence>
<proteinExistence type="predicted"/>
<evidence type="ECO:0008006" key="3">
    <source>
        <dbReference type="Google" id="ProtNLM"/>
    </source>
</evidence>
<comment type="caution">
    <text evidence="1">The sequence shown here is derived from an EMBL/GenBank/DDBJ whole genome shotgun (WGS) entry which is preliminary data.</text>
</comment>
<reference evidence="1 2" key="1">
    <citation type="journal article" date="2023" name="Nucleic Acids Res.">
        <title>The hologenome of Daphnia magna reveals possible DNA methylation and microbiome-mediated evolution of the host genome.</title>
        <authorList>
            <person name="Chaturvedi A."/>
            <person name="Li X."/>
            <person name="Dhandapani V."/>
            <person name="Marshall H."/>
            <person name="Kissane S."/>
            <person name="Cuenca-Cambronero M."/>
            <person name="Asole G."/>
            <person name="Calvet F."/>
            <person name="Ruiz-Romero M."/>
            <person name="Marangio P."/>
            <person name="Guigo R."/>
            <person name="Rago D."/>
            <person name="Mirbahai L."/>
            <person name="Eastwood N."/>
            <person name="Colbourne J.K."/>
            <person name="Zhou J."/>
            <person name="Mallon E."/>
            <person name="Orsini L."/>
        </authorList>
    </citation>
    <scope>NUCLEOTIDE SEQUENCE [LARGE SCALE GENOMIC DNA]</scope>
    <source>
        <strain evidence="1">LRV0_1</strain>
    </source>
</reference>
<dbReference type="Proteomes" id="UP001234178">
    <property type="component" value="Unassembled WGS sequence"/>
</dbReference>
<evidence type="ECO:0000313" key="1">
    <source>
        <dbReference type="EMBL" id="KAK4028105.1"/>
    </source>
</evidence>
<protein>
    <recommendedName>
        <fullName evidence="3">Secreted protein</fullName>
    </recommendedName>
</protein>